<organism evidence="2 3">
    <name type="scientific">Parelaphostrongylus tenuis</name>
    <name type="common">Meningeal worm</name>
    <dbReference type="NCBI Taxonomy" id="148309"/>
    <lineage>
        <taxon>Eukaryota</taxon>
        <taxon>Metazoa</taxon>
        <taxon>Ecdysozoa</taxon>
        <taxon>Nematoda</taxon>
        <taxon>Chromadorea</taxon>
        <taxon>Rhabditida</taxon>
        <taxon>Rhabditina</taxon>
        <taxon>Rhabditomorpha</taxon>
        <taxon>Strongyloidea</taxon>
        <taxon>Metastrongylidae</taxon>
        <taxon>Parelaphostrongylus</taxon>
    </lineage>
</organism>
<dbReference type="Proteomes" id="UP001196413">
    <property type="component" value="Unassembled WGS sequence"/>
</dbReference>
<feature type="compositionally biased region" description="Basic and acidic residues" evidence="1">
    <location>
        <begin position="222"/>
        <end position="242"/>
    </location>
</feature>
<feature type="region of interest" description="Disordered" evidence="1">
    <location>
        <begin position="221"/>
        <end position="242"/>
    </location>
</feature>
<evidence type="ECO:0000256" key="1">
    <source>
        <dbReference type="SAM" id="MobiDB-lite"/>
    </source>
</evidence>
<gene>
    <name evidence="2" type="ORF">KIN20_006185</name>
</gene>
<keyword evidence="3" id="KW-1185">Reference proteome</keyword>
<protein>
    <submittedName>
        <fullName evidence="2">Uncharacterized protein</fullName>
    </submittedName>
</protein>
<dbReference type="AlphaFoldDB" id="A0AAD5M5N8"/>
<comment type="caution">
    <text evidence="2">The sequence shown here is derived from an EMBL/GenBank/DDBJ whole genome shotgun (WGS) entry which is preliminary data.</text>
</comment>
<proteinExistence type="predicted"/>
<accession>A0AAD5M5N8</accession>
<evidence type="ECO:0000313" key="2">
    <source>
        <dbReference type="EMBL" id="KAJ1350403.1"/>
    </source>
</evidence>
<evidence type="ECO:0000313" key="3">
    <source>
        <dbReference type="Proteomes" id="UP001196413"/>
    </source>
</evidence>
<name>A0AAD5M5N8_PARTN</name>
<sequence length="242" mass="27769">MDMEQNPSEWYTVHCEQNTRSGISSRSKTFNIQGKEIEVKVGINSWMNLDQIENLNGLRQWQKENTEMGESHSTSACNSGVEGAEYEVLKFIPIRLPKTQVILDHLRFTQPNNSHVMESSDVTSLYTNVSNDSAMQAIFELLNENEEKKSSVKATNFLAMHQGGCLHLVNTDEWHSQLFQDSKGDIYIKSKWSCRENRKVGASGKKCEILATRRYSRYGQFSHRDNNGENRNTDEKEHLTTI</sequence>
<reference evidence="2" key="1">
    <citation type="submission" date="2021-06" db="EMBL/GenBank/DDBJ databases">
        <title>Parelaphostrongylus tenuis whole genome reference sequence.</title>
        <authorList>
            <person name="Garwood T.J."/>
            <person name="Larsen P.A."/>
            <person name="Fountain-Jones N.M."/>
            <person name="Garbe J.R."/>
            <person name="Macchietto M.G."/>
            <person name="Kania S.A."/>
            <person name="Gerhold R.W."/>
            <person name="Richards J.E."/>
            <person name="Wolf T.M."/>
        </authorList>
    </citation>
    <scope>NUCLEOTIDE SEQUENCE</scope>
    <source>
        <strain evidence="2">MNPRO001-30</strain>
        <tissue evidence="2">Meninges</tissue>
    </source>
</reference>
<dbReference type="EMBL" id="JAHQIW010000854">
    <property type="protein sequence ID" value="KAJ1350403.1"/>
    <property type="molecule type" value="Genomic_DNA"/>
</dbReference>